<reference evidence="1" key="1">
    <citation type="submission" date="2022-04" db="EMBL/GenBank/DDBJ databases">
        <title>Genome of the entomopathogenic fungus Entomophthora muscae.</title>
        <authorList>
            <person name="Elya C."/>
            <person name="Lovett B.R."/>
            <person name="Lee E."/>
            <person name="Macias A.M."/>
            <person name="Hajek A.E."/>
            <person name="De Bivort B.L."/>
            <person name="Kasson M.T."/>
            <person name="De Fine Licht H.H."/>
            <person name="Stajich J.E."/>
        </authorList>
    </citation>
    <scope>NUCLEOTIDE SEQUENCE</scope>
    <source>
        <strain evidence="1">Berkeley</strain>
    </source>
</reference>
<feature type="non-terminal residue" evidence="1">
    <location>
        <position position="1"/>
    </location>
</feature>
<dbReference type="Proteomes" id="UP001165960">
    <property type="component" value="Unassembled WGS sequence"/>
</dbReference>
<protein>
    <submittedName>
        <fullName evidence="1">Uncharacterized protein</fullName>
    </submittedName>
</protein>
<dbReference type="EMBL" id="QTSX02005699">
    <property type="protein sequence ID" value="KAJ9059006.1"/>
    <property type="molecule type" value="Genomic_DNA"/>
</dbReference>
<organism evidence="1 2">
    <name type="scientific">Entomophthora muscae</name>
    <dbReference type="NCBI Taxonomy" id="34485"/>
    <lineage>
        <taxon>Eukaryota</taxon>
        <taxon>Fungi</taxon>
        <taxon>Fungi incertae sedis</taxon>
        <taxon>Zoopagomycota</taxon>
        <taxon>Entomophthoromycotina</taxon>
        <taxon>Entomophthoromycetes</taxon>
        <taxon>Entomophthorales</taxon>
        <taxon>Entomophthoraceae</taxon>
        <taxon>Entomophthora</taxon>
    </lineage>
</organism>
<evidence type="ECO:0000313" key="1">
    <source>
        <dbReference type="EMBL" id="KAJ9059006.1"/>
    </source>
</evidence>
<accession>A0ACC2S9P4</accession>
<comment type="caution">
    <text evidence="1">The sequence shown here is derived from an EMBL/GenBank/DDBJ whole genome shotgun (WGS) entry which is preliminary data.</text>
</comment>
<evidence type="ECO:0000313" key="2">
    <source>
        <dbReference type="Proteomes" id="UP001165960"/>
    </source>
</evidence>
<keyword evidence="2" id="KW-1185">Reference proteome</keyword>
<proteinExistence type="predicted"/>
<name>A0ACC2S9P4_9FUNG</name>
<gene>
    <name evidence="1" type="ORF">DSO57_1006779</name>
</gene>
<sequence length="84" mass="9336">GGQLTVQGNLGPDVNHIRELEKLLKNFNLAITKIKEINCKVKEKVKSSSLTGKKIDKVLAKALMAKMPDISEKTIEHLLNTKKL</sequence>